<evidence type="ECO:0000256" key="5">
    <source>
        <dbReference type="SAM" id="Phobius"/>
    </source>
</evidence>
<keyword evidence="3 5" id="KW-1133">Transmembrane helix</keyword>
<accession>A0A2T8HIQ4</accession>
<dbReference type="EMBL" id="QDKG01000003">
    <property type="protein sequence ID" value="PVH25329.1"/>
    <property type="molecule type" value="Genomic_DNA"/>
</dbReference>
<keyword evidence="8" id="KW-1185">Reference proteome</keyword>
<dbReference type="PANTHER" id="PTHR30221:SF1">
    <property type="entry name" value="SMALL-CONDUCTANCE MECHANOSENSITIVE CHANNEL"/>
    <property type="match status" value="1"/>
</dbReference>
<dbReference type="PANTHER" id="PTHR30221">
    <property type="entry name" value="SMALL-CONDUCTANCE MECHANOSENSITIVE CHANNEL"/>
    <property type="match status" value="1"/>
</dbReference>
<evidence type="ECO:0000256" key="4">
    <source>
        <dbReference type="ARBA" id="ARBA00023136"/>
    </source>
</evidence>
<comment type="subcellular location">
    <subcellularLocation>
        <location evidence="1">Membrane</location>
    </subcellularLocation>
</comment>
<evidence type="ECO:0000256" key="1">
    <source>
        <dbReference type="ARBA" id="ARBA00004370"/>
    </source>
</evidence>
<feature type="transmembrane region" description="Helical" evidence="5">
    <location>
        <begin position="15"/>
        <end position="35"/>
    </location>
</feature>
<keyword evidence="4 5" id="KW-0472">Membrane</keyword>
<evidence type="ECO:0000256" key="3">
    <source>
        <dbReference type="ARBA" id="ARBA00022989"/>
    </source>
</evidence>
<keyword evidence="2 5" id="KW-0812">Transmembrane</keyword>
<feature type="domain" description="Mechanosensitive ion channel MscS" evidence="6">
    <location>
        <begin position="141"/>
        <end position="207"/>
    </location>
</feature>
<name>A0A2T8HIQ4_9SPHI</name>
<dbReference type="GO" id="GO:0016020">
    <property type="term" value="C:membrane"/>
    <property type="evidence" value="ECO:0007669"/>
    <property type="project" value="UniProtKB-SubCell"/>
</dbReference>
<feature type="transmembrane region" description="Helical" evidence="5">
    <location>
        <begin position="125"/>
        <end position="143"/>
    </location>
</feature>
<reference evidence="7 8" key="1">
    <citation type="submission" date="2018-04" db="EMBL/GenBank/DDBJ databases">
        <title>Sphingobacterium cortibacter sp. nov.</title>
        <authorList>
            <person name="Li Y."/>
        </authorList>
    </citation>
    <scope>NUCLEOTIDE SEQUENCE [LARGE SCALE GENOMIC DNA]</scope>
    <source>
        <strain evidence="7 8">2c-3</strain>
    </source>
</reference>
<dbReference type="InterPro" id="IPR023408">
    <property type="entry name" value="MscS_beta-dom_sf"/>
</dbReference>
<dbReference type="AlphaFoldDB" id="A0A2T8HIQ4"/>
<evidence type="ECO:0000259" key="6">
    <source>
        <dbReference type="Pfam" id="PF00924"/>
    </source>
</evidence>
<comment type="caution">
    <text evidence="7">The sequence shown here is derived from an EMBL/GenBank/DDBJ whole genome shotgun (WGS) entry which is preliminary data.</text>
</comment>
<feature type="transmembrane region" description="Helical" evidence="5">
    <location>
        <begin position="100"/>
        <end position="119"/>
    </location>
</feature>
<gene>
    <name evidence="7" type="ORF">DC487_10440</name>
</gene>
<organism evidence="7 8">
    <name type="scientific">Sphingobacterium corticibacter</name>
    <dbReference type="NCBI Taxonomy" id="2171749"/>
    <lineage>
        <taxon>Bacteria</taxon>
        <taxon>Pseudomonadati</taxon>
        <taxon>Bacteroidota</taxon>
        <taxon>Sphingobacteriia</taxon>
        <taxon>Sphingobacteriales</taxon>
        <taxon>Sphingobacteriaceae</taxon>
        <taxon>Sphingobacterium</taxon>
    </lineage>
</organism>
<evidence type="ECO:0000256" key="2">
    <source>
        <dbReference type="ARBA" id="ARBA00022692"/>
    </source>
</evidence>
<dbReference type="Proteomes" id="UP000245627">
    <property type="component" value="Unassembled WGS sequence"/>
</dbReference>
<evidence type="ECO:0000313" key="8">
    <source>
        <dbReference type="Proteomes" id="UP000245627"/>
    </source>
</evidence>
<feature type="transmembrane region" description="Helical" evidence="5">
    <location>
        <begin position="55"/>
        <end position="80"/>
    </location>
</feature>
<dbReference type="InterPro" id="IPR045275">
    <property type="entry name" value="MscS_archaea/bacteria_type"/>
</dbReference>
<proteinExistence type="predicted"/>
<dbReference type="SUPFAM" id="SSF50182">
    <property type="entry name" value="Sm-like ribonucleoproteins"/>
    <property type="match status" value="1"/>
</dbReference>
<dbReference type="Pfam" id="PF00924">
    <property type="entry name" value="MS_channel_2nd"/>
    <property type="match status" value="1"/>
</dbReference>
<evidence type="ECO:0000313" key="7">
    <source>
        <dbReference type="EMBL" id="PVH25329.1"/>
    </source>
</evidence>
<sequence length="303" mass="34206">MNMDYPNNKRRSRQILIFVLKIVLAGILIWSQVQFEEIYALNPGSKRARSFPMQMLLAAYTFLIPSIIFSIIRFGFIAIYHARNANRAVRGNFVLGVNRLTAVANAICAIIAIMIFFGINPLEFVTSLTIVAMAIAVTFRDYITNMISGLIIMFSDQLSIGDRIRVGNQQGRIIDITLANIVFQDEEDDMVMVPNNMVFTSTLTNHSAHPSSLFAVKFELPLDVALQVELLESALRESLQAHPNLQDGEEMELKVVEIGKDYVKYRIDLHAVSNSNKLHRRLENEILKEVLKFEQNATAAKSV</sequence>
<dbReference type="OrthoDB" id="1522493at2"/>
<dbReference type="Gene3D" id="2.30.30.60">
    <property type="match status" value="1"/>
</dbReference>
<dbReference type="InterPro" id="IPR010920">
    <property type="entry name" value="LSM_dom_sf"/>
</dbReference>
<protein>
    <submittedName>
        <fullName evidence="7">Small conductance mechanosensitive ion channel family transporter</fullName>
    </submittedName>
</protein>
<dbReference type="GO" id="GO:0008381">
    <property type="term" value="F:mechanosensitive monoatomic ion channel activity"/>
    <property type="evidence" value="ECO:0007669"/>
    <property type="project" value="InterPro"/>
</dbReference>
<dbReference type="InterPro" id="IPR006685">
    <property type="entry name" value="MscS_channel_2nd"/>
</dbReference>